<dbReference type="CDD" id="cd00093">
    <property type="entry name" value="HTH_XRE"/>
    <property type="match status" value="1"/>
</dbReference>
<name>A0A7G9WHB6_9FIRM</name>
<keyword evidence="2" id="KW-1133">Transmembrane helix</keyword>
<evidence type="ECO:0000256" key="1">
    <source>
        <dbReference type="ARBA" id="ARBA00023125"/>
    </source>
</evidence>
<reference evidence="4 5" key="1">
    <citation type="submission" date="2020-08" db="EMBL/GenBank/DDBJ databases">
        <authorList>
            <person name="Ren C."/>
            <person name="Gu Y."/>
            <person name="Xu Y."/>
        </authorList>
    </citation>
    <scope>NUCLEOTIDE SEQUENCE [LARGE SCALE GENOMIC DNA]</scope>
    <source>
        <strain evidence="4 5">LBM18003</strain>
    </source>
</reference>
<dbReference type="Proteomes" id="UP000516046">
    <property type="component" value="Chromosome"/>
</dbReference>
<organism evidence="4 5">
    <name type="scientific">Caproicibacterium amylolyticum</name>
    <dbReference type="NCBI Taxonomy" id="2766537"/>
    <lineage>
        <taxon>Bacteria</taxon>
        <taxon>Bacillati</taxon>
        <taxon>Bacillota</taxon>
        <taxon>Clostridia</taxon>
        <taxon>Eubacteriales</taxon>
        <taxon>Oscillospiraceae</taxon>
        <taxon>Caproicibacterium</taxon>
    </lineage>
</organism>
<evidence type="ECO:0000313" key="4">
    <source>
        <dbReference type="EMBL" id="QNO18078.1"/>
    </source>
</evidence>
<proteinExistence type="predicted"/>
<dbReference type="SUPFAM" id="SSF47413">
    <property type="entry name" value="lambda repressor-like DNA-binding domains"/>
    <property type="match status" value="1"/>
</dbReference>
<dbReference type="EMBL" id="CP060696">
    <property type="protein sequence ID" value="QNO18078.1"/>
    <property type="molecule type" value="Genomic_DNA"/>
</dbReference>
<feature type="transmembrane region" description="Helical" evidence="2">
    <location>
        <begin position="236"/>
        <end position="261"/>
    </location>
</feature>
<dbReference type="AlphaFoldDB" id="A0A7G9WHB6"/>
<keyword evidence="2" id="KW-0812">Transmembrane</keyword>
<keyword evidence="1" id="KW-0238">DNA-binding</keyword>
<dbReference type="PANTHER" id="PTHR46558:SF4">
    <property type="entry name" value="DNA-BIDING PHAGE PROTEIN"/>
    <property type="match status" value="1"/>
</dbReference>
<feature type="transmembrane region" description="Helical" evidence="2">
    <location>
        <begin position="178"/>
        <end position="197"/>
    </location>
</feature>
<feature type="transmembrane region" description="Helical" evidence="2">
    <location>
        <begin position="99"/>
        <end position="118"/>
    </location>
</feature>
<dbReference type="SMART" id="SM00530">
    <property type="entry name" value="HTH_XRE"/>
    <property type="match status" value="1"/>
</dbReference>
<keyword evidence="2" id="KW-0472">Membrane</keyword>
<dbReference type="GO" id="GO:0003677">
    <property type="term" value="F:DNA binding"/>
    <property type="evidence" value="ECO:0007669"/>
    <property type="project" value="UniProtKB-KW"/>
</dbReference>
<dbReference type="InterPro" id="IPR010982">
    <property type="entry name" value="Lambda_DNA-bd_dom_sf"/>
</dbReference>
<dbReference type="InterPro" id="IPR001387">
    <property type="entry name" value="Cro/C1-type_HTH"/>
</dbReference>
<feature type="transmembrane region" description="Helical" evidence="2">
    <location>
        <begin position="124"/>
        <end position="143"/>
    </location>
</feature>
<feature type="transmembrane region" description="Helical" evidence="2">
    <location>
        <begin position="319"/>
        <end position="341"/>
    </location>
</feature>
<accession>A0A7G9WHB6</accession>
<feature type="transmembrane region" description="Helical" evidence="2">
    <location>
        <begin position="268"/>
        <end position="290"/>
    </location>
</feature>
<protein>
    <submittedName>
        <fullName evidence="4">Helix-turn-helix transcriptional regulator</fullName>
    </submittedName>
</protein>
<evidence type="ECO:0000256" key="2">
    <source>
        <dbReference type="SAM" id="Phobius"/>
    </source>
</evidence>
<gene>
    <name evidence="4" type="ORF">H6X83_14405</name>
</gene>
<evidence type="ECO:0000313" key="5">
    <source>
        <dbReference type="Proteomes" id="UP000516046"/>
    </source>
</evidence>
<dbReference type="RefSeq" id="WP_212507143.1">
    <property type="nucleotide sequence ID" value="NZ_CP060696.1"/>
</dbReference>
<feature type="domain" description="HTH cro/C1-type" evidence="3">
    <location>
        <begin position="22"/>
        <end position="70"/>
    </location>
</feature>
<dbReference type="Gene3D" id="1.10.260.40">
    <property type="entry name" value="lambda repressor-like DNA-binding domains"/>
    <property type="match status" value="1"/>
</dbReference>
<dbReference type="PANTHER" id="PTHR46558">
    <property type="entry name" value="TRACRIPTIONAL REGULATORY PROTEIN-RELATED-RELATED"/>
    <property type="match status" value="1"/>
</dbReference>
<evidence type="ECO:0000259" key="3">
    <source>
        <dbReference type="PROSITE" id="PS50943"/>
    </source>
</evidence>
<dbReference type="KEGG" id="caml:H6X83_14405"/>
<feature type="transmembrane region" description="Helical" evidence="2">
    <location>
        <begin position="209"/>
        <end position="230"/>
    </location>
</feature>
<keyword evidence="5" id="KW-1185">Reference proteome</keyword>
<sequence>MEKDQNLNKQSFGAYFVQKHRQAGLTQEELAKRLFVTNTTVSKWERGLSYPDIALVTDICRELSISEHEFFTACDDVAAGREKKDAKVYRVLHRRVQQIFTFCYVVTLIICFLCNLAVYHTLSWFWIVLTALLLAFSFTNVPLMAEKETGVVTLGCATGSLFLLLLACWGYTRGAWLGFGIAVSAVCLALPWGLYLLGRFCPRHRGFPAIVLAAITGWNVLLVILCVAVTSGGNLFRALLITGISYLPVWGIFAIAVYVPLHRCLKGGLICFLSDFSIPFMELSLNALMINQDTNGLRILADYFQWGRLFQQEYLNVNLLVFALGFIASALVTIVGVILQLRGKKREKQGMIV</sequence>
<feature type="transmembrane region" description="Helical" evidence="2">
    <location>
        <begin position="150"/>
        <end position="172"/>
    </location>
</feature>
<dbReference type="Pfam" id="PF01381">
    <property type="entry name" value="HTH_3"/>
    <property type="match status" value="1"/>
</dbReference>
<dbReference type="PROSITE" id="PS50943">
    <property type="entry name" value="HTH_CROC1"/>
    <property type="match status" value="1"/>
</dbReference>